<dbReference type="OrthoDB" id="362700at2"/>
<dbReference type="RefSeq" id="WP_127708040.1">
    <property type="nucleotide sequence ID" value="NZ_SACK01000012.1"/>
</dbReference>
<evidence type="ECO:0000313" key="1">
    <source>
        <dbReference type="EMBL" id="RVT97306.1"/>
    </source>
</evidence>
<keyword evidence="2" id="KW-1185">Reference proteome</keyword>
<reference evidence="1 2" key="1">
    <citation type="submission" date="2019-01" db="EMBL/GenBank/DDBJ databases">
        <authorList>
            <person name="Chen W.-M."/>
        </authorList>
    </citation>
    <scope>NUCLEOTIDE SEQUENCE [LARGE SCALE GENOMIC DNA]</scope>
    <source>
        <strain evidence="1 2">YBJ-36</strain>
    </source>
</reference>
<protein>
    <recommendedName>
        <fullName evidence="3">DUF4259 domain-containing protein</fullName>
    </recommendedName>
</protein>
<evidence type="ECO:0008006" key="3">
    <source>
        <dbReference type="Google" id="ProtNLM"/>
    </source>
</evidence>
<name>A0A437MI55_9SPHI</name>
<sequence length="289" mass="33461">MGTWGTGIKDNDAFADVYSEFFDEYNKGGDPGKISKNIIEKNWEILEIEEERNSLWFAIGLAQWETKSLDAEILKKIENIISTGDELNVWLNLGATENDIKKRRIVLEKFLEKLKSDRAKAKPRKKAKLKTPVFATGDCLTFKMYNGNYGGAVVLATDNNPETAYNLVATTRINQATKPTINDFEQSEILICNFAGWQDKVEVTWYMPDLYFKDYSHIYEVVGNMVIDIEYDIKNYLGEGYLFKPSFTSGWKMNNMIERQLESENSQPKPIKSVSLKQLIRKDKWWKLW</sequence>
<comment type="caution">
    <text evidence="1">The sequence shown here is derived from an EMBL/GenBank/DDBJ whole genome shotgun (WGS) entry which is preliminary data.</text>
</comment>
<gene>
    <name evidence="1" type="ORF">EOD41_19275</name>
</gene>
<dbReference type="Proteomes" id="UP000282759">
    <property type="component" value="Unassembled WGS sequence"/>
</dbReference>
<proteinExistence type="predicted"/>
<dbReference type="EMBL" id="SACK01000012">
    <property type="protein sequence ID" value="RVT97306.1"/>
    <property type="molecule type" value="Genomic_DNA"/>
</dbReference>
<accession>A0A437MI55</accession>
<dbReference type="AlphaFoldDB" id="A0A437MI55"/>
<evidence type="ECO:0000313" key="2">
    <source>
        <dbReference type="Proteomes" id="UP000282759"/>
    </source>
</evidence>
<organism evidence="1 2">
    <name type="scientific">Mucilaginibacter limnophilus</name>
    <dbReference type="NCBI Taxonomy" id="1932778"/>
    <lineage>
        <taxon>Bacteria</taxon>
        <taxon>Pseudomonadati</taxon>
        <taxon>Bacteroidota</taxon>
        <taxon>Sphingobacteriia</taxon>
        <taxon>Sphingobacteriales</taxon>
        <taxon>Sphingobacteriaceae</taxon>
        <taxon>Mucilaginibacter</taxon>
    </lineage>
</organism>